<evidence type="ECO:0000313" key="3">
    <source>
        <dbReference type="Proteomes" id="UP000011096"/>
    </source>
</evidence>
<organism evidence="2 3">
    <name type="scientific">Colletotrichum fructicola (strain Nara gc5)</name>
    <name type="common">Anthracnose fungus</name>
    <name type="synonym">Colletotrichum gloeosporioides (strain Nara gc5)</name>
    <dbReference type="NCBI Taxonomy" id="1213859"/>
    <lineage>
        <taxon>Eukaryota</taxon>
        <taxon>Fungi</taxon>
        <taxon>Dikarya</taxon>
        <taxon>Ascomycota</taxon>
        <taxon>Pezizomycotina</taxon>
        <taxon>Sordariomycetes</taxon>
        <taxon>Hypocreomycetidae</taxon>
        <taxon>Glomerellales</taxon>
        <taxon>Glomerellaceae</taxon>
        <taxon>Colletotrichum</taxon>
        <taxon>Colletotrichum gloeosporioides species complex</taxon>
    </lineage>
</organism>
<dbReference type="RefSeq" id="XP_031893477.1">
    <property type="nucleotide sequence ID" value="XM_032031679.1"/>
</dbReference>
<dbReference type="AlphaFoldDB" id="A0A7J6J8Z0"/>
<keyword evidence="3" id="KW-1185">Reference proteome</keyword>
<gene>
    <name evidence="2" type="primary">ccg-6-2</name>
    <name evidence="2" type="ORF">CGGC5_v005071</name>
</gene>
<comment type="caution">
    <text evidence="2">The sequence shown here is derived from an EMBL/GenBank/DDBJ whole genome shotgun (WGS) entry which is preliminary data.</text>
</comment>
<name>A0A7J6J8Z0_COLFN</name>
<keyword evidence="1" id="KW-0732">Signal</keyword>
<feature type="chain" id="PRO_5029789051" evidence="1">
    <location>
        <begin position="23"/>
        <end position="387"/>
    </location>
</feature>
<dbReference type="EMBL" id="ANPB02000003">
    <property type="protein sequence ID" value="KAF4486372.1"/>
    <property type="molecule type" value="Genomic_DNA"/>
</dbReference>
<dbReference type="OrthoDB" id="3836772at2759"/>
<reference evidence="2 3" key="2">
    <citation type="submission" date="2020-04" db="EMBL/GenBank/DDBJ databases">
        <title>Genome sequencing and assembly of multiple isolates from the Colletotrichum gloeosporioides species complex.</title>
        <authorList>
            <person name="Gan P."/>
            <person name="Shirasu K."/>
        </authorList>
    </citation>
    <scope>NUCLEOTIDE SEQUENCE [LARGE SCALE GENOMIC DNA]</scope>
    <source>
        <strain evidence="2 3">Nara gc5</strain>
    </source>
</reference>
<reference evidence="2 3" key="1">
    <citation type="submission" date="2012-08" db="EMBL/GenBank/DDBJ databases">
        <authorList>
            <person name="Gan P.H.P."/>
            <person name="Ikeda K."/>
            <person name="Irieda H."/>
            <person name="Narusaka M."/>
            <person name="O'Connell R.J."/>
            <person name="Narusaka Y."/>
            <person name="Takano Y."/>
            <person name="Kubo Y."/>
            <person name="Shirasu K."/>
        </authorList>
    </citation>
    <scope>NUCLEOTIDE SEQUENCE [LARGE SCALE GENOMIC DNA]</scope>
    <source>
        <strain evidence="2 3">Nara gc5</strain>
    </source>
</reference>
<feature type="signal peptide" evidence="1">
    <location>
        <begin position="1"/>
        <end position="22"/>
    </location>
</feature>
<evidence type="ECO:0000313" key="2">
    <source>
        <dbReference type="EMBL" id="KAF4486372.1"/>
    </source>
</evidence>
<dbReference type="InParanoid" id="A0A7J6J8Z0"/>
<accession>A0A7J6J8Z0</accession>
<proteinExistence type="predicted"/>
<dbReference type="GeneID" id="43615733"/>
<evidence type="ECO:0000256" key="1">
    <source>
        <dbReference type="SAM" id="SignalP"/>
    </source>
</evidence>
<dbReference type="Proteomes" id="UP000011096">
    <property type="component" value="Unassembled WGS sequence"/>
</dbReference>
<sequence>MTSTMGSLLVGLVLGAAQLANGSPMADAVYVTQVVNALTTYCPGPTVITHGPKTYTIEEATTFTITDCPCTITHMGPVPTGAATSECATNCGNAYNTCRGAPDANRASCAAEYAGCLGYSPFGPDGSLITPTACSAQISATPVPLPSPIEVAPCPAACAASYDKCRGAPDANRASCAAEYAGCLGYSPFGPDGSLVTPTACSGAATAPAPAPTVPAGAECPAACAVSYDKCRGAPDANRASCAAEYAGCLGYSPFGPDGSLVTPTACSAAVTTPAPAPTGAAPTAPAGNECAQKCAMVYDQCRSDPNANRSTCAANYAGCLGYSPFGPDGSLVTPTACSASAPGVAQPTGTGMALPSHVVVAGAERVSFVNVATALGACGLAALALL</sequence>
<dbReference type="PANTHER" id="PTHR39602:SF2">
    <property type="entry name" value="ACW-9"/>
    <property type="match status" value="1"/>
</dbReference>
<protein>
    <submittedName>
        <fullName evidence="2">Clock-controlled protein 6</fullName>
    </submittedName>
</protein>
<dbReference type="PANTHER" id="PTHR39602">
    <property type="entry name" value="ACW-9"/>
    <property type="match status" value="1"/>
</dbReference>